<dbReference type="EMBL" id="BLLK01000032">
    <property type="protein sequence ID" value="GFH49140.1"/>
    <property type="molecule type" value="Genomic_DNA"/>
</dbReference>
<feature type="compositionally biased region" description="Polar residues" evidence="1">
    <location>
        <begin position="82"/>
        <end position="103"/>
    </location>
</feature>
<gene>
    <name evidence="2" type="ORF">CTEN210_05616</name>
</gene>
<organism evidence="2 3">
    <name type="scientific">Chaetoceros tenuissimus</name>
    <dbReference type="NCBI Taxonomy" id="426638"/>
    <lineage>
        <taxon>Eukaryota</taxon>
        <taxon>Sar</taxon>
        <taxon>Stramenopiles</taxon>
        <taxon>Ochrophyta</taxon>
        <taxon>Bacillariophyta</taxon>
        <taxon>Coscinodiscophyceae</taxon>
        <taxon>Chaetocerotophycidae</taxon>
        <taxon>Chaetocerotales</taxon>
        <taxon>Chaetocerotaceae</taxon>
        <taxon>Chaetoceros</taxon>
    </lineage>
</organism>
<sequence>MEKLFGLKQSGLCACDMNEFRSESETILYANDINTMYTFDEDSTSTFDQYLIKPQAVSRAIMHQDEVEQSLQREPTDENFAWNENSVNLGNDRNRGFSYNQGEDGSRHSSMNKDSSSSSIASSSVETVSSTDSGDSSVFSVLTAIISNTNKYGIPKSPSPIHRLTKGFSPTSVMNERYSIQEESEDCDDDDWDFNLKVNTMDTSTDSAIRRNEKSYCLHLKIPCNMGLFYRDTFLLHFPQYALPKALNELNMHLQEKSRTLEIDTNDTCPSPPHISRYTTMLDTTPAVRLAVDGSSFQNLFFSGSLGLVESKPHHSSLLSQHGNHFKKAKSGRRDFLILCDGSVGPLLVCSLKSKKGRPIVRIYSTKKRAQDQIPSATTSDIGLNVDMPLYAWAELKVKGEFPDSNARYHLHMCTGIGQNQFSNVPLYSVEIDSPTEFNIFGRKEDKHLKPTGTVFHCARACVRKDTKSNDYNYMISIVKGIEVANILAVIGVIDELIEFKMRKKCAINSWKFAQNDAQQ</sequence>
<accession>A0AAD3CQT7</accession>
<feature type="region of interest" description="Disordered" evidence="1">
    <location>
        <begin position="66"/>
        <end position="119"/>
    </location>
</feature>
<dbReference type="AlphaFoldDB" id="A0AAD3CQT7"/>
<proteinExistence type="predicted"/>
<evidence type="ECO:0000313" key="2">
    <source>
        <dbReference type="EMBL" id="GFH49140.1"/>
    </source>
</evidence>
<keyword evidence="3" id="KW-1185">Reference proteome</keyword>
<reference evidence="2 3" key="1">
    <citation type="journal article" date="2021" name="Sci. Rep.">
        <title>The genome of the diatom Chaetoceros tenuissimus carries an ancient integrated fragment of an extant virus.</title>
        <authorList>
            <person name="Hongo Y."/>
            <person name="Kimura K."/>
            <person name="Takaki Y."/>
            <person name="Yoshida Y."/>
            <person name="Baba S."/>
            <person name="Kobayashi G."/>
            <person name="Nagasaki K."/>
            <person name="Hano T."/>
            <person name="Tomaru Y."/>
        </authorList>
    </citation>
    <scope>NUCLEOTIDE SEQUENCE [LARGE SCALE GENOMIC DNA]</scope>
    <source>
        <strain evidence="2 3">NIES-3715</strain>
    </source>
</reference>
<protein>
    <submittedName>
        <fullName evidence="2">Uncharacterized protein</fullName>
    </submittedName>
</protein>
<comment type="caution">
    <text evidence="2">The sequence shown here is derived from an EMBL/GenBank/DDBJ whole genome shotgun (WGS) entry which is preliminary data.</text>
</comment>
<name>A0AAD3CQT7_9STRA</name>
<feature type="compositionally biased region" description="Low complexity" evidence="1">
    <location>
        <begin position="108"/>
        <end position="119"/>
    </location>
</feature>
<evidence type="ECO:0000313" key="3">
    <source>
        <dbReference type="Proteomes" id="UP001054902"/>
    </source>
</evidence>
<evidence type="ECO:0000256" key="1">
    <source>
        <dbReference type="SAM" id="MobiDB-lite"/>
    </source>
</evidence>
<dbReference type="Proteomes" id="UP001054902">
    <property type="component" value="Unassembled WGS sequence"/>
</dbReference>